<evidence type="ECO:0000313" key="2">
    <source>
        <dbReference type="Proteomes" id="UP000244906"/>
    </source>
</evidence>
<dbReference type="Proteomes" id="UP000244906">
    <property type="component" value="Unassembled WGS sequence"/>
</dbReference>
<organism evidence="1 2">
    <name type="scientific">Pelagibaculum spongiae</name>
    <dbReference type="NCBI Taxonomy" id="2080658"/>
    <lineage>
        <taxon>Bacteria</taxon>
        <taxon>Pseudomonadati</taxon>
        <taxon>Pseudomonadota</taxon>
        <taxon>Gammaproteobacteria</taxon>
        <taxon>Oceanospirillales</taxon>
        <taxon>Pelagibaculum</taxon>
    </lineage>
</organism>
<dbReference type="EMBL" id="QDDL01000004">
    <property type="protein sequence ID" value="PVZ68915.1"/>
    <property type="molecule type" value="Genomic_DNA"/>
</dbReference>
<protein>
    <submittedName>
        <fullName evidence="1">Uncharacterized protein</fullName>
    </submittedName>
</protein>
<name>A0A2V1GTB5_9GAMM</name>
<comment type="caution">
    <text evidence="1">The sequence shown here is derived from an EMBL/GenBank/DDBJ whole genome shotgun (WGS) entry which is preliminary data.</text>
</comment>
<accession>A0A2V1GTB5</accession>
<proteinExistence type="predicted"/>
<dbReference type="AlphaFoldDB" id="A0A2V1GTB5"/>
<dbReference type="RefSeq" id="WP_116687300.1">
    <property type="nucleotide sequence ID" value="NZ_CAWNYD010000004.1"/>
</dbReference>
<gene>
    <name evidence="1" type="ORF">DC094_11725</name>
</gene>
<evidence type="ECO:0000313" key="1">
    <source>
        <dbReference type="EMBL" id="PVZ68915.1"/>
    </source>
</evidence>
<reference evidence="1 2" key="1">
    <citation type="submission" date="2018-04" db="EMBL/GenBank/DDBJ databases">
        <title>Thalassorhabdus spongiae gen. nov., sp. nov., isolated from a marine sponge in South-West Iceland.</title>
        <authorList>
            <person name="Knobloch S."/>
            <person name="Daussin A."/>
            <person name="Johannsson R."/>
            <person name="Marteinsson V.T."/>
        </authorList>
    </citation>
    <scope>NUCLEOTIDE SEQUENCE [LARGE SCALE GENOMIC DNA]</scope>
    <source>
        <strain evidence="1 2">Hp12</strain>
    </source>
</reference>
<dbReference type="OrthoDB" id="307974at2"/>
<keyword evidence="2" id="KW-1185">Reference proteome</keyword>
<sequence length="154" mass="17757">MSAVIKTLTPFTEQDVLLDALRNLGVSTTIMGTTIVTDRNDYQGAQKFIWNGNVYQFSYDSDELGGQIIRNSMTKGYVRVSQFLTATETEYRNAFQRKLAHIAEEDRQRLERERLTRVEAARNKAIEKAKSQGYRVKEQRNNGKIQLVLTRTVY</sequence>